<sequence length="445" mass="45681">MKLRSQIDRLLPRSAGRLVPVARRRIATALGAVLLGLVALVFAALGDRLQRAQLQIVHHWPYAPLILTPLIFAGTAWITCRWFAAARGSGIPQVIAAAHNPEGSSKGPFVSLRTAWAKFGLTLAMLFGGGSVGREGPTVQISAAIMIAMHRLLRVPITSGVYIAGGAAGVSAAFNTPLAGVAFAIEELAAAYEQRVAVLVMAAVMIAGFVSLGIAGDYVYFGAMRQTLEFGAALAVIPVVAVCGGLAGGLFSRGVLGFGRSTHRAIVAIRARPVLLALGCGVLVAVIGLATGLTWGTGYETTRNLVEGEGAPLWFGPAKLVSTLATTLSGTPGGIFAPSLSVGAGIGNLLSPLFATPVSVVVVLGMIAYFVGVVRAPLTAVIIITETTASRGLVLPLFATALIADAVSALVCRERLYHGLSRGFLAEEGKGGQSAASQEADGAGR</sequence>
<evidence type="ECO:0000256" key="3">
    <source>
        <dbReference type="ARBA" id="ARBA00022692"/>
    </source>
</evidence>
<evidence type="ECO:0000256" key="10">
    <source>
        <dbReference type="SAM" id="Phobius"/>
    </source>
</evidence>
<feature type="transmembrane region" description="Helical" evidence="10">
    <location>
        <begin position="26"/>
        <end position="45"/>
    </location>
</feature>
<keyword evidence="2" id="KW-0813">Transport</keyword>
<dbReference type="InterPro" id="IPR050368">
    <property type="entry name" value="ClC-type_chloride_channel"/>
</dbReference>
<dbReference type="PANTHER" id="PTHR43427:SF6">
    <property type="entry name" value="CHLORIDE CHANNEL PROTEIN CLC-E"/>
    <property type="match status" value="1"/>
</dbReference>
<organism evidence="11 12">
    <name type="scientific">Sphingobium baderi</name>
    <dbReference type="NCBI Taxonomy" id="1332080"/>
    <lineage>
        <taxon>Bacteria</taxon>
        <taxon>Pseudomonadati</taxon>
        <taxon>Pseudomonadota</taxon>
        <taxon>Alphaproteobacteria</taxon>
        <taxon>Sphingomonadales</taxon>
        <taxon>Sphingomonadaceae</taxon>
        <taxon>Sphingobium</taxon>
    </lineage>
</organism>
<keyword evidence="8" id="KW-0868">Chloride</keyword>
<feature type="transmembrane region" description="Helical" evidence="10">
    <location>
        <begin position="65"/>
        <end position="84"/>
    </location>
</feature>
<evidence type="ECO:0000256" key="8">
    <source>
        <dbReference type="ARBA" id="ARBA00023214"/>
    </source>
</evidence>
<evidence type="ECO:0000313" key="12">
    <source>
        <dbReference type="Proteomes" id="UP000056968"/>
    </source>
</evidence>
<evidence type="ECO:0000256" key="5">
    <source>
        <dbReference type="ARBA" id="ARBA00023065"/>
    </source>
</evidence>
<name>A0A0S3F2R3_9SPHN</name>
<feature type="transmembrane region" description="Helical" evidence="10">
    <location>
        <begin position="392"/>
        <end position="412"/>
    </location>
</feature>
<feature type="transmembrane region" description="Helical" evidence="10">
    <location>
        <begin position="273"/>
        <end position="293"/>
    </location>
</feature>
<feature type="transmembrane region" description="Helical" evidence="10">
    <location>
        <begin position="349"/>
        <end position="372"/>
    </location>
</feature>
<keyword evidence="12" id="KW-1185">Reference proteome</keyword>
<dbReference type="PRINTS" id="PR00762">
    <property type="entry name" value="CLCHANNEL"/>
</dbReference>
<dbReference type="PANTHER" id="PTHR43427">
    <property type="entry name" value="CHLORIDE CHANNEL PROTEIN CLC-E"/>
    <property type="match status" value="1"/>
</dbReference>
<keyword evidence="3 10" id="KW-0812">Transmembrane</keyword>
<reference evidence="11 12" key="1">
    <citation type="submission" date="2015-11" db="EMBL/GenBank/DDBJ databases">
        <title>A Two-component Flavoprotein Monooxygenase System MeaXY Responsible for para-Hydroxylation of 2-Methyl-6-ethylaniline and 2,6-Diethylaniline in Sphingobium baderi DE-13.</title>
        <authorList>
            <person name="Cheng M."/>
            <person name="Meng Q."/>
            <person name="Yang Y."/>
            <person name="Chu C."/>
            <person name="Yan X."/>
            <person name="He J."/>
            <person name="Li S."/>
        </authorList>
    </citation>
    <scope>NUCLEOTIDE SEQUENCE [LARGE SCALE GENOMIC DNA]</scope>
    <source>
        <strain evidence="11 12">DE-13</strain>
    </source>
</reference>
<dbReference type="Gene3D" id="1.10.3080.10">
    <property type="entry name" value="Clc chloride channel"/>
    <property type="match status" value="1"/>
</dbReference>
<feature type="transmembrane region" description="Helical" evidence="10">
    <location>
        <begin position="232"/>
        <end position="252"/>
    </location>
</feature>
<dbReference type="KEGG" id="sbd:ATN00_18590"/>
<feature type="transmembrane region" description="Helical" evidence="10">
    <location>
        <begin position="197"/>
        <end position="220"/>
    </location>
</feature>
<feature type="transmembrane region" description="Helical" evidence="10">
    <location>
        <begin position="161"/>
        <end position="185"/>
    </location>
</feature>
<evidence type="ECO:0000256" key="7">
    <source>
        <dbReference type="ARBA" id="ARBA00023173"/>
    </source>
</evidence>
<dbReference type="EMBL" id="CP013264">
    <property type="protein sequence ID" value="ALR22009.1"/>
    <property type="molecule type" value="Genomic_DNA"/>
</dbReference>
<accession>A0A0S3F2R3</accession>
<evidence type="ECO:0000313" key="11">
    <source>
        <dbReference type="EMBL" id="ALR22009.1"/>
    </source>
</evidence>
<dbReference type="AlphaFoldDB" id="A0A0S3F2R3"/>
<comment type="subcellular location">
    <subcellularLocation>
        <location evidence="1">Membrane</location>
        <topology evidence="1">Multi-pass membrane protein</topology>
    </subcellularLocation>
</comment>
<dbReference type="STRING" id="1332080.ATN00_18590"/>
<dbReference type="InterPro" id="IPR014743">
    <property type="entry name" value="Cl-channel_core"/>
</dbReference>
<dbReference type="Pfam" id="PF00654">
    <property type="entry name" value="Voltage_CLC"/>
    <property type="match status" value="1"/>
</dbReference>
<evidence type="ECO:0000256" key="2">
    <source>
        <dbReference type="ARBA" id="ARBA00022448"/>
    </source>
</evidence>
<evidence type="ECO:0000256" key="9">
    <source>
        <dbReference type="ARBA" id="ARBA00023303"/>
    </source>
</evidence>
<keyword evidence="5" id="KW-0406">Ion transport</keyword>
<proteinExistence type="predicted"/>
<keyword evidence="7" id="KW-0869">Chloride channel</keyword>
<dbReference type="RefSeq" id="WP_062067580.1">
    <property type="nucleotide sequence ID" value="NZ_CP013264.1"/>
</dbReference>
<dbReference type="InterPro" id="IPR001807">
    <property type="entry name" value="ClC"/>
</dbReference>
<dbReference type="GO" id="GO:0034707">
    <property type="term" value="C:chloride channel complex"/>
    <property type="evidence" value="ECO:0007669"/>
    <property type="project" value="UniProtKB-KW"/>
</dbReference>
<evidence type="ECO:0000256" key="4">
    <source>
        <dbReference type="ARBA" id="ARBA00022989"/>
    </source>
</evidence>
<dbReference type="OrthoDB" id="9767361at2"/>
<keyword evidence="9" id="KW-0407">Ion channel</keyword>
<dbReference type="CDD" id="cd01034">
    <property type="entry name" value="EriC_like"/>
    <property type="match status" value="1"/>
</dbReference>
<protein>
    <submittedName>
        <fullName evidence="11">Chloride channel protein</fullName>
    </submittedName>
</protein>
<evidence type="ECO:0000256" key="6">
    <source>
        <dbReference type="ARBA" id="ARBA00023136"/>
    </source>
</evidence>
<gene>
    <name evidence="11" type="ORF">ATN00_18590</name>
</gene>
<feature type="transmembrane region" description="Helical" evidence="10">
    <location>
        <begin position="115"/>
        <end position="133"/>
    </location>
</feature>
<dbReference type="Proteomes" id="UP000056968">
    <property type="component" value="Chromosome"/>
</dbReference>
<dbReference type="GO" id="GO:0005254">
    <property type="term" value="F:chloride channel activity"/>
    <property type="evidence" value="ECO:0007669"/>
    <property type="project" value="UniProtKB-KW"/>
</dbReference>
<dbReference type="SUPFAM" id="SSF81340">
    <property type="entry name" value="Clc chloride channel"/>
    <property type="match status" value="1"/>
</dbReference>
<keyword evidence="4 10" id="KW-1133">Transmembrane helix</keyword>
<evidence type="ECO:0000256" key="1">
    <source>
        <dbReference type="ARBA" id="ARBA00004141"/>
    </source>
</evidence>
<keyword evidence="6 10" id="KW-0472">Membrane</keyword>